<protein>
    <submittedName>
        <fullName evidence="1">Uncharacterized protein</fullName>
    </submittedName>
</protein>
<evidence type="ECO:0000313" key="1">
    <source>
        <dbReference type="EMBL" id="SFK58679.1"/>
    </source>
</evidence>
<dbReference type="AlphaFoldDB" id="A0A1I4ASH2"/>
<sequence length="191" mass="21668">MKIGNQDPEAYRQQLEAKLRPDRIRATLGFAGIYQMSHELIKTAVLDGVREFYWRGIENGAMAYDEQAYAKNVLVMAPKNKFRASLLWLIEGDAITPAQADRLDDIYAHRHDLSHELIKYIVDPDFEPDVELLTDALAILKAISRFWVSIEKDIGSFEDFGDVDLDEVTPLSLAVLQMCIDAYIDGLPAHQ</sequence>
<dbReference type="InParanoid" id="A0A1I4ASH2"/>
<evidence type="ECO:0000313" key="2">
    <source>
        <dbReference type="Proteomes" id="UP000199152"/>
    </source>
</evidence>
<dbReference type="Proteomes" id="UP000199152">
    <property type="component" value="Unassembled WGS sequence"/>
</dbReference>
<gene>
    <name evidence="1" type="ORF">SAMN04488085_102347</name>
</gene>
<keyword evidence="2" id="KW-1185">Reference proteome</keyword>
<reference evidence="1 2" key="1">
    <citation type="submission" date="2016-10" db="EMBL/GenBank/DDBJ databases">
        <authorList>
            <person name="de Groot N.N."/>
        </authorList>
    </citation>
    <scope>NUCLEOTIDE SEQUENCE [LARGE SCALE GENOMIC DNA]</scope>
    <source>
        <strain evidence="1 2">DSM 45317</strain>
    </source>
</reference>
<accession>A0A1I4ASH2</accession>
<name>A0A1I4ASH2_9ACTN</name>
<organism evidence="1 2">
    <name type="scientific">Geodermatophilus ruber</name>
    <dbReference type="NCBI Taxonomy" id="504800"/>
    <lineage>
        <taxon>Bacteria</taxon>
        <taxon>Bacillati</taxon>
        <taxon>Actinomycetota</taxon>
        <taxon>Actinomycetes</taxon>
        <taxon>Geodermatophilales</taxon>
        <taxon>Geodermatophilaceae</taxon>
        <taxon>Geodermatophilus</taxon>
    </lineage>
</organism>
<proteinExistence type="predicted"/>
<dbReference type="EMBL" id="FOSW01000002">
    <property type="protein sequence ID" value="SFK58679.1"/>
    <property type="molecule type" value="Genomic_DNA"/>
</dbReference>